<sequence>MSGETDNRDYKEKPVVDLNKDGAILTFDGKPIPEENVEIIKRLLGKWFFMNELITKLPNSAFDEGISIKLSDKLFRTLPHLLIPNKIKSSLT</sequence>
<name>A0ABQ3W5E1_9LACO</name>
<dbReference type="EMBL" id="BNJR01000021">
    <property type="protein sequence ID" value="GHP15251.1"/>
    <property type="molecule type" value="Genomic_DNA"/>
</dbReference>
<reference evidence="1 2" key="1">
    <citation type="journal article" date="2021" name="Int. J. Syst. Evol. Microbiol.">
        <title>Lentilactobacillus fungorum sp. nov., isolated from spent mushroom substrates.</title>
        <authorList>
            <person name="Tohno M."/>
            <person name="Tanizawa Y."/>
            <person name="Kojima Y."/>
            <person name="Sakamoto M."/>
            <person name="Ohkuma M."/>
            <person name="Kobayashi H."/>
        </authorList>
    </citation>
    <scope>NUCLEOTIDE SEQUENCE [LARGE SCALE GENOMIC DNA]</scope>
    <source>
        <strain evidence="1 2">YK48G</strain>
    </source>
</reference>
<organism evidence="1 2">
    <name type="scientific">Lentilactobacillus fungorum</name>
    <dbReference type="NCBI Taxonomy" id="2201250"/>
    <lineage>
        <taxon>Bacteria</taxon>
        <taxon>Bacillati</taxon>
        <taxon>Bacillota</taxon>
        <taxon>Bacilli</taxon>
        <taxon>Lactobacillales</taxon>
        <taxon>Lactobacillaceae</taxon>
        <taxon>Lentilactobacillus</taxon>
    </lineage>
</organism>
<dbReference type="Proteomes" id="UP000604765">
    <property type="component" value="Unassembled WGS sequence"/>
</dbReference>
<evidence type="ECO:0000313" key="1">
    <source>
        <dbReference type="EMBL" id="GHP15251.1"/>
    </source>
</evidence>
<evidence type="ECO:0000313" key="2">
    <source>
        <dbReference type="Proteomes" id="UP000604765"/>
    </source>
</evidence>
<keyword evidence="2" id="KW-1185">Reference proteome</keyword>
<protein>
    <submittedName>
        <fullName evidence="1">Uncharacterized protein</fullName>
    </submittedName>
</protein>
<proteinExistence type="predicted"/>
<accession>A0ABQ3W5E1</accession>
<gene>
    <name evidence="1" type="ORF">YK48G_26760</name>
</gene>
<comment type="caution">
    <text evidence="1">The sequence shown here is derived from an EMBL/GenBank/DDBJ whole genome shotgun (WGS) entry which is preliminary data.</text>
</comment>